<evidence type="ECO:0000256" key="1">
    <source>
        <dbReference type="SAM" id="MobiDB-lite"/>
    </source>
</evidence>
<gene>
    <name evidence="3" type="ORF">FA13DRAFT_1762299</name>
</gene>
<feature type="chain" id="PRO_5021401980" evidence="2">
    <location>
        <begin position="19"/>
        <end position="275"/>
    </location>
</feature>
<dbReference type="Gene3D" id="3.90.280.10">
    <property type="entry name" value="PEBP-like"/>
    <property type="match status" value="1"/>
</dbReference>
<evidence type="ECO:0000313" key="3">
    <source>
        <dbReference type="EMBL" id="TEB36128.1"/>
    </source>
</evidence>
<dbReference type="InterPro" id="IPR035810">
    <property type="entry name" value="PEBP_euk"/>
</dbReference>
<dbReference type="Proteomes" id="UP000298030">
    <property type="component" value="Unassembled WGS sequence"/>
</dbReference>
<sequence length="275" mass="27814">MFSLSLIASIALVPFVAAQGTDNSVAVKAIEAHFEGAKIVPDYFKEFEPTALLSLNFPGAGTLTPGQKVTKEQVNPNPTVTVTPAEGGSTLEGLYTIAMVDIDYVGADISGGVTRHWLANGVTIGSDNTVSNATATTITPYGGPWPAAGSGSHRYIVALYQQPDSFAAPDGFTGPLEISKMDWLKYVEDSNLGPLVAANYINVEEGTSTVSAVATSAVVSSTLAPASGTSTGTGTSTGATGTSTSSGSQASNGAFKLALSPVAALAVAGLTFATL</sequence>
<protein>
    <submittedName>
        <fullName evidence="3">PEBP-like protein</fullName>
    </submittedName>
</protein>
<name>A0A4Y7TQC2_COPMI</name>
<dbReference type="OrthoDB" id="2506647at2759"/>
<feature type="region of interest" description="Disordered" evidence="1">
    <location>
        <begin position="224"/>
        <end position="248"/>
    </location>
</feature>
<evidence type="ECO:0000313" key="4">
    <source>
        <dbReference type="Proteomes" id="UP000298030"/>
    </source>
</evidence>
<dbReference type="Pfam" id="PF01161">
    <property type="entry name" value="PBP"/>
    <property type="match status" value="1"/>
</dbReference>
<dbReference type="EMBL" id="QPFP01000006">
    <property type="protein sequence ID" value="TEB36128.1"/>
    <property type="molecule type" value="Genomic_DNA"/>
</dbReference>
<dbReference type="STRING" id="71717.A0A4Y7TQC2"/>
<keyword evidence="2" id="KW-0732">Signal</keyword>
<dbReference type="AlphaFoldDB" id="A0A4Y7TQC2"/>
<dbReference type="PANTHER" id="PTHR11362:SF140">
    <property type="entry name" value="PEBP-LIKE PROTEIN"/>
    <property type="match status" value="1"/>
</dbReference>
<organism evidence="3 4">
    <name type="scientific">Coprinellus micaceus</name>
    <name type="common">Glistening ink-cap mushroom</name>
    <name type="synonym">Coprinus micaceus</name>
    <dbReference type="NCBI Taxonomy" id="71717"/>
    <lineage>
        <taxon>Eukaryota</taxon>
        <taxon>Fungi</taxon>
        <taxon>Dikarya</taxon>
        <taxon>Basidiomycota</taxon>
        <taxon>Agaricomycotina</taxon>
        <taxon>Agaricomycetes</taxon>
        <taxon>Agaricomycetidae</taxon>
        <taxon>Agaricales</taxon>
        <taxon>Agaricineae</taxon>
        <taxon>Psathyrellaceae</taxon>
        <taxon>Coprinellus</taxon>
    </lineage>
</organism>
<feature type="signal peptide" evidence="2">
    <location>
        <begin position="1"/>
        <end position="18"/>
    </location>
</feature>
<accession>A0A4Y7TQC2</accession>
<comment type="caution">
    <text evidence="3">The sequence shown here is derived from an EMBL/GenBank/DDBJ whole genome shotgun (WGS) entry which is preliminary data.</text>
</comment>
<keyword evidence="4" id="KW-1185">Reference proteome</keyword>
<reference evidence="3 4" key="1">
    <citation type="journal article" date="2019" name="Nat. Ecol. Evol.">
        <title>Megaphylogeny resolves global patterns of mushroom evolution.</title>
        <authorList>
            <person name="Varga T."/>
            <person name="Krizsan K."/>
            <person name="Foldi C."/>
            <person name="Dima B."/>
            <person name="Sanchez-Garcia M."/>
            <person name="Sanchez-Ramirez S."/>
            <person name="Szollosi G.J."/>
            <person name="Szarkandi J.G."/>
            <person name="Papp V."/>
            <person name="Albert L."/>
            <person name="Andreopoulos W."/>
            <person name="Angelini C."/>
            <person name="Antonin V."/>
            <person name="Barry K.W."/>
            <person name="Bougher N.L."/>
            <person name="Buchanan P."/>
            <person name="Buyck B."/>
            <person name="Bense V."/>
            <person name="Catcheside P."/>
            <person name="Chovatia M."/>
            <person name="Cooper J."/>
            <person name="Damon W."/>
            <person name="Desjardin D."/>
            <person name="Finy P."/>
            <person name="Geml J."/>
            <person name="Haridas S."/>
            <person name="Hughes K."/>
            <person name="Justo A."/>
            <person name="Karasinski D."/>
            <person name="Kautmanova I."/>
            <person name="Kiss B."/>
            <person name="Kocsube S."/>
            <person name="Kotiranta H."/>
            <person name="LaButti K.M."/>
            <person name="Lechner B.E."/>
            <person name="Liimatainen K."/>
            <person name="Lipzen A."/>
            <person name="Lukacs Z."/>
            <person name="Mihaltcheva S."/>
            <person name="Morgado L.N."/>
            <person name="Niskanen T."/>
            <person name="Noordeloos M.E."/>
            <person name="Ohm R.A."/>
            <person name="Ortiz-Santana B."/>
            <person name="Ovrebo C."/>
            <person name="Racz N."/>
            <person name="Riley R."/>
            <person name="Savchenko A."/>
            <person name="Shiryaev A."/>
            <person name="Soop K."/>
            <person name="Spirin V."/>
            <person name="Szebenyi C."/>
            <person name="Tomsovsky M."/>
            <person name="Tulloss R.E."/>
            <person name="Uehling J."/>
            <person name="Grigoriev I.V."/>
            <person name="Vagvolgyi C."/>
            <person name="Papp T."/>
            <person name="Martin F.M."/>
            <person name="Miettinen O."/>
            <person name="Hibbett D.S."/>
            <person name="Nagy L.G."/>
        </authorList>
    </citation>
    <scope>NUCLEOTIDE SEQUENCE [LARGE SCALE GENOMIC DNA]</scope>
    <source>
        <strain evidence="3 4">FP101781</strain>
    </source>
</reference>
<proteinExistence type="predicted"/>
<dbReference type="InterPro" id="IPR036610">
    <property type="entry name" value="PEBP-like_sf"/>
</dbReference>
<dbReference type="CDD" id="cd00866">
    <property type="entry name" value="PEBP_euk"/>
    <property type="match status" value="1"/>
</dbReference>
<dbReference type="SUPFAM" id="SSF49777">
    <property type="entry name" value="PEBP-like"/>
    <property type="match status" value="1"/>
</dbReference>
<dbReference type="PANTHER" id="PTHR11362">
    <property type="entry name" value="PHOSPHATIDYLETHANOLAMINE-BINDING PROTEIN"/>
    <property type="match status" value="1"/>
</dbReference>
<dbReference type="InterPro" id="IPR008914">
    <property type="entry name" value="PEBP"/>
</dbReference>
<evidence type="ECO:0000256" key="2">
    <source>
        <dbReference type="SAM" id="SignalP"/>
    </source>
</evidence>